<evidence type="ECO:0000313" key="3">
    <source>
        <dbReference type="Proteomes" id="UP000764045"/>
    </source>
</evidence>
<feature type="transmembrane region" description="Helical" evidence="1">
    <location>
        <begin position="54"/>
        <end position="76"/>
    </location>
</feature>
<dbReference type="AlphaFoldDB" id="A0A938WKC9"/>
<name>A0A938WKC9_9BACT</name>
<evidence type="ECO:0000256" key="1">
    <source>
        <dbReference type="SAM" id="Phobius"/>
    </source>
</evidence>
<reference evidence="2 3" key="1">
    <citation type="journal article" date="2021" name="Sci. Rep.">
        <title>The distribution of antibiotic resistance genes in chicken gut microbiota commensals.</title>
        <authorList>
            <person name="Juricova H."/>
            <person name="Matiasovicova J."/>
            <person name="Kubasova T."/>
            <person name="Cejkova D."/>
            <person name="Rychlik I."/>
        </authorList>
    </citation>
    <scope>NUCLEOTIDE SEQUENCE [LARGE SCALE GENOMIC DNA]</scope>
    <source>
        <strain evidence="2 3">An819</strain>
    </source>
</reference>
<comment type="caution">
    <text evidence="2">The sequence shown here is derived from an EMBL/GenBank/DDBJ whole genome shotgun (WGS) entry which is preliminary data.</text>
</comment>
<keyword evidence="1" id="KW-1133">Transmembrane helix</keyword>
<organism evidence="2 3">
    <name type="scientific">Marseilla massiliensis</name>
    <dbReference type="NCBI Taxonomy" id="1841864"/>
    <lineage>
        <taxon>Bacteria</taxon>
        <taxon>Pseudomonadati</taxon>
        <taxon>Bacteroidota</taxon>
        <taxon>Bacteroidia</taxon>
        <taxon>Bacteroidales</taxon>
        <taxon>Prevotellaceae</taxon>
        <taxon>Marseilla</taxon>
    </lineage>
</organism>
<dbReference type="Proteomes" id="UP000764045">
    <property type="component" value="Unassembled WGS sequence"/>
</dbReference>
<keyword evidence="3" id="KW-1185">Reference proteome</keyword>
<keyword evidence="1" id="KW-0812">Transmembrane</keyword>
<keyword evidence="1" id="KW-0472">Membrane</keyword>
<protein>
    <submittedName>
        <fullName evidence="2">Uncharacterized protein</fullName>
    </submittedName>
</protein>
<dbReference type="RefSeq" id="WP_205107744.1">
    <property type="nucleotide sequence ID" value="NZ_JACJJL010000003.1"/>
</dbReference>
<evidence type="ECO:0000313" key="2">
    <source>
        <dbReference type="EMBL" id="MBM6660720.1"/>
    </source>
</evidence>
<dbReference type="EMBL" id="JACJJL010000003">
    <property type="protein sequence ID" value="MBM6660720.1"/>
    <property type="molecule type" value="Genomic_DNA"/>
</dbReference>
<accession>A0A938WKC9</accession>
<sequence length="127" mass="14031">MMEREEYIRSRAGKENPFRVPEGYFEGLASQVMANLPDRDAAPVRTARTYRLRLRAWICTAACVCIGMFGAVMYFADSGNVGVSAPDSSVAADAQSASYDSYDEAVADYMMIDNADIYAYLTDSSFE</sequence>
<gene>
    <name evidence="2" type="ORF">H6B30_02955</name>
</gene>
<proteinExistence type="predicted"/>